<feature type="compositionally biased region" description="Acidic residues" evidence="1">
    <location>
        <begin position="282"/>
        <end position="291"/>
    </location>
</feature>
<feature type="compositionally biased region" description="Basic and acidic residues" evidence="1">
    <location>
        <begin position="244"/>
        <end position="281"/>
    </location>
</feature>
<reference evidence="2 3" key="1">
    <citation type="submission" date="2019-02" db="EMBL/GenBank/DDBJ databases">
        <title>The Batch Genome Submission of Acinetobacter spp. strains.</title>
        <authorList>
            <person name="Qin J."/>
            <person name="Hu Y."/>
            <person name="Ye H."/>
            <person name="Wei L."/>
            <person name="Feng Y."/>
            <person name="Zong Z."/>
        </authorList>
    </citation>
    <scope>NUCLEOTIDE SEQUENCE [LARGE SCALE GENOMIC DNA]</scope>
    <source>
        <strain evidence="2 3">WCHABo060081</strain>
    </source>
</reference>
<accession>A0A4V2DNQ5</accession>
<dbReference type="AlphaFoldDB" id="A0A4V2DNQ5"/>
<comment type="caution">
    <text evidence="2">The sequence shown here is derived from an EMBL/GenBank/DDBJ whole genome shotgun (WGS) entry which is preliminary data.</text>
</comment>
<dbReference type="Pfam" id="PF09979">
    <property type="entry name" value="DUF2213"/>
    <property type="match status" value="1"/>
</dbReference>
<protein>
    <submittedName>
        <fullName evidence="2">DUF2213 domain-containing protein</fullName>
    </submittedName>
</protein>
<dbReference type="RefSeq" id="WP_130148722.1">
    <property type="nucleotide sequence ID" value="NZ_SGSU01000031.1"/>
</dbReference>
<dbReference type="Proteomes" id="UP000293483">
    <property type="component" value="Unassembled WGS sequence"/>
</dbReference>
<dbReference type="InterPro" id="IPR016913">
    <property type="entry name" value="UCP029215"/>
</dbReference>
<organism evidence="2 3">
    <name type="scientific">Acinetobacter bouvetii</name>
    <dbReference type="NCBI Taxonomy" id="202951"/>
    <lineage>
        <taxon>Bacteria</taxon>
        <taxon>Pseudomonadati</taxon>
        <taxon>Pseudomonadota</taxon>
        <taxon>Gammaproteobacteria</taxon>
        <taxon>Moraxellales</taxon>
        <taxon>Moraxellaceae</taxon>
        <taxon>Acinetobacter</taxon>
    </lineage>
</organism>
<feature type="region of interest" description="Disordered" evidence="1">
    <location>
        <begin position="216"/>
        <end position="294"/>
    </location>
</feature>
<evidence type="ECO:0000256" key="1">
    <source>
        <dbReference type="SAM" id="MobiDB-lite"/>
    </source>
</evidence>
<feature type="compositionally biased region" description="Acidic residues" evidence="1">
    <location>
        <begin position="223"/>
        <end position="238"/>
    </location>
</feature>
<gene>
    <name evidence="2" type="ORF">EXE25_18170</name>
</gene>
<sequence length="438" mass="47912">MFKKKPKSKATVDRSNFYTTGQIGRTRETTPEGYLLCRDVPVARIGKLMYGDGEVPVTADNTGLVIIERGEDVLFDPRTIASFEGKPVTDDHPNNWVNPDNWKDLSKGSANNVRRGEDVDSDCLVADLLITDKDMIDAIMADKVEISLGYDADYTEISVGKGIQTNIFGNHIAVVDKGRCGSRCKIGDSFMAKKKISFADRIRNLVKTKDADEAEKLAKAVEDEAPDIETEDEEPEEETGTKTGDSKFQKEMLKLMRTVDSRLGALEEKKTKDSDDPKKETEDDDNPDDDPEKTKDDILKAEAAAKLSEEGVQNHTGDSLKQVLSRAEILAPGIKLPTTDSANNGKAVLAAKRMALKQAFATKDGQAAIAPFIGSHTDFDAMPAHTVDTAFIGASELIKQQNNAAGVRSGISTKDWGRSAPTPADINARNREFWNKGK</sequence>
<evidence type="ECO:0000313" key="2">
    <source>
        <dbReference type="EMBL" id="RZG63907.1"/>
    </source>
</evidence>
<feature type="compositionally biased region" description="Basic and acidic residues" evidence="1">
    <location>
        <begin position="428"/>
        <end position="438"/>
    </location>
</feature>
<dbReference type="EMBL" id="SGSU01000031">
    <property type="protein sequence ID" value="RZG63907.1"/>
    <property type="molecule type" value="Genomic_DNA"/>
</dbReference>
<evidence type="ECO:0000313" key="3">
    <source>
        <dbReference type="Proteomes" id="UP000293483"/>
    </source>
</evidence>
<name>A0A4V2DNQ5_9GAMM</name>
<proteinExistence type="predicted"/>
<feature type="region of interest" description="Disordered" evidence="1">
    <location>
        <begin position="408"/>
        <end position="438"/>
    </location>
</feature>